<dbReference type="Pfam" id="PF13561">
    <property type="entry name" value="adh_short_C2"/>
    <property type="match status" value="1"/>
</dbReference>
<gene>
    <name evidence="2" type="ORF">C7402_10465</name>
</gene>
<dbReference type="InterPro" id="IPR036291">
    <property type="entry name" value="NAD(P)-bd_dom_sf"/>
</dbReference>
<keyword evidence="3" id="KW-1185">Reference proteome</keyword>
<name>A0ABX5KRX0_9BURK</name>
<reference evidence="2 3" key="1">
    <citation type="submission" date="2018-05" db="EMBL/GenBank/DDBJ databases">
        <title>Genomic Encyclopedia of Type Strains, Phase IV (KMG-V): Genome sequencing to study the core and pangenomes of soil and plant-associated prokaryotes.</title>
        <authorList>
            <person name="Whitman W."/>
        </authorList>
    </citation>
    <scope>NUCLEOTIDE SEQUENCE [LARGE SCALE GENOMIC DNA]</scope>
    <source>
        <strain evidence="2 3">SCZa-39</strain>
    </source>
</reference>
<dbReference type="PRINTS" id="PR00080">
    <property type="entry name" value="SDRFAMILY"/>
</dbReference>
<accession>A0ABX5KRX0</accession>
<evidence type="ECO:0000313" key="2">
    <source>
        <dbReference type="EMBL" id="PVX84822.1"/>
    </source>
</evidence>
<protein>
    <submittedName>
        <fullName evidence="2">NAD(P)-dependent dehydrogenase (Short-subunit alcohol dehydrogenase family)</fullName>
    </submittedName>
</protein>
<comment type="similarity">
    <text evidence="1">Belongs to the short-chain dehydrogenases/reductases (SDR) family.</text>
</comment>
<dbReference type="Proteomes" id="UP000245712">
    <property type="component" value="Unassembled WGS sequence"/>
</dbReference>
<dbReference type="CDD" id="cd05233">
    <property type="entry name" value="SDR_c"/>
    <property type="match status" value="1"/>
</dbReference>
<dbReference type="EMBL" id="QEOB01000004">
    <property type="protein sequence ID" value="PVX84822.1"/>
    <property type="molecule type" value="Genomic_DNA"/>
</dbReference>
<organism evidence="2 3">
    <name type="scientific">Paraburkholderia unamae</name>
    <dbReference type="NCBI Taxonomy" id="219649"/>
    <lineage>
        <taxon>Bacteria</taxon>
        <taxon>Pseudomonadati</taxon>
        <taxon>Pseudomonadota</taxon>
        <taxon>Betaproteobacteria</taxon>
        <taxon>Burkholderiales</taxon>
        <taxon>Burkholderiaceae</taxon>
        <taxon>Paraburkholderia</taxon>
    </lineage>
</organism>
<dbReference type="PANTHER" id="PTHR42760">
    <property type="entry name" value="SHORT-CHAIN DEHYDROGENASES/REDUCTASES FAMILY MEMBER"/>
    <property type="match status" value="1"/>
</dbReference>
<dbReference type="InterPro" id="IPR002347">
    <property type="entry name" value="SDR_fam"/>
</dbReference>
<dbReference type="Gene3D" id="3.40.50.720">
    <property type="entry name" value="NAD(P)-binding Rossmann-like Domain"/>
    <property type="match status" value="1"/>
</dbReference>
<dbReference type="NCBIfam" id="NF005559">
    <property type="entry name" value="PRK07231.1"/>
    <property type="match status" value="1"/>
</dbReference>
<dbReference type="RefSeq" id="WP_116610508.1">
    <property type="nucleotide sequence ID" value="NZ_CAJZAT010000204.1"/>
</dbReference>
<proteinExistence type="inferred from homology"/>
<sequence>MSKRLEGRIALIMGAGSSQEDNGVSNGQAVALTFAREGATIVAVDLSLAAAEKTASLVREQGGTSIAIAADVSRAEDVKQVVEQATGHYRRIDILHNNVGIEYLGGPVDTPESEWDRVHAVNLKSVFLACKHVIPHMEAQGGGSIINVSSTASLRASTETFLSYSSSKAAVNHVTRVIAAQYAGKQIRCNAVVPGMMATPHVRTLYRHLDDDQFKEVMARRDASCPMGRQGSPWDVANASLFLASDEASYVTGLLLTVDGGRSI</sequence>
<dbReference type="PRINTS" id="PR00081">
    <property type="entry name" value="GDHRDH"/>
</dbReference>
<evidence type="ECO:0000313" key="3">
    <source>
        <dbReference type="Proteomes" id="UP000245712"/>
    </source>
</evidence>
<dbReference type="SUPFAM" id="SSF51735">
    <property type="entry name" value="NAD(P)-binding Rossmann-fold domains"/>
    <property type="match status" value="1"/>
</dbReference>
<comment type="caution">
    <text evidence="2">The sequence shown here is derived from an EMBL/GenBank/DDBJ whole genome shotgun (WGS) entry which is preliminary data.</text>
</comment>
<evidence type="ECO:0000256" key="1">
    <source>
        <dbReference type="ARBA" id="ARBA00006484"/>
    </source>
</evidence>